<dbReference type="GO" id="GO:0030145">
    <property type="term" value="F:manganese ion binding"/>
    <property type="evidence" value="ECO:0007669"/>
    <property type="project" value="InterPro"/>
</dbReference>
<dbReference type="InterPro" id="IPR007722">
    <property type="entry name" value="DCP2_BoxA"/>
</dbReference>
<dbReference type="SMART" id="SM01125">
    <property type="entry name" value="DCP2"/>
    <property type="match status" value="1"/>
</dbReference>
<reference evidence="11" key="1">
    <citation type="submission" date="2023-08" db="EMBL/GenBank/DDBJ databases">
        <authorList>
            <person name="Audoor S."/>
            <person name="Bilcke G."/>
        </authorList>
    </citation>
    <scope>NUCLEOTIDE SEQUENCE</scope>
</reference>
<feature type="region of interest" description="Disordered" evidence="9">
    <location>
        <begin position="277"/>
        <end position="322"/>
    </location>
</feature>
<dbReference type="Gene3D" id="1.10.10.1050">
    <property type="entry name" value="Dcp2, box A domain"/>
    <property type="match status" value="1"/>
</dbReference>
<name>A0AAD2G1F2_9STRA</name>
<dbReference type="GO" id="GO:0000184">
    <property type="term" value="P:nuclear-transcribed mRNA catabolic process, nonsense-mediated decay"/>
    <property type="evidence" value="ECO:0007669"/>
    <property type="project" value="InterPro"/>
</dbReference>
<keyword evidence="12" id="KW-1185">Reference proteome</keyword>
<protein>
    <recommendedName>
        <fullName evidence="10">Nudix hydrolase domain-containing protein</fullName>
    </recommendedName>
</protein>
<sequence>MTSEASPSVDWNLNPALFHALDDVHTRFLLNLPPSELASADRIFFQLEQAWWFYEDMLVDNNNNNNGNGNDESEETTQLLPRFSTLKPFAKLLFDFSPLFPNKEDAFQDMWHQFSLYKRKISTYGTILLNKSGTHIIMCQTWKGETWTFPAGKINQGESGIQAAARETYEETGFDPHCLFGLTKEWLETDPSKVTWKHPLPEGKSAFSYEEPSTGKRRTCYICHGVPDDFDFAPVARKEVSDIQWFPISLQKDDTTGFPKKTFAVLPFMGRLKSWIRRNVKDRPKSRPNSRPKSNGRDKSSGRSKSNIRKAGQQPRANSFDDPLVAAGLAQVGEEKRWTAEEMFKVNAALTGKEVQYDGNPHVFSEQGFQGVDPHAFRVVGGSFMNTSEGLSDKLVDERQQHYQPLVNVDGESALKPFFSDEGATPWGDVVEEAKQGDGTNPPPSSSSKKGKNKNKKKNSKQQQQQQPSQQDLGQSLLSKLQGTSSSSSGSTFINEQQYHQQGDPLDILTDAHITQRSQQEKLKHQKYLEDQAYINNWVSNLPQPKHQQYRIHVNIDDILAKFSTS</sequence>
<evidence type="ECO:0000256" key="4">
    <source>
        <dbReference type="ARBA" id="ARBA00022490"/>
    </source>
</evidence>
<dbReference type="Pfam" id="PF00293">
    <property type="entry name" value="NUDIX"/>
    <property type="match status" value="1"/>
</dbReference>
<dbReference type="SUPFAM" id="SSF140586">
    <property type="entry name" value="Dcp2 domain-like"/>
    <property type="match status" value="1"/>
</dbReference>
<feature type="region of interest" description="Disordered" evidence="9">
    <location>
        <begin position="432"/>
        <end position="492"/>
    </location>
</feature>
<dbReference type="GO" id="GO:0140933">
    <property type="term" value="F:5'-(N(7)-methylguanosine 5'-triphospho)-[mRNA] hydrolase activity"/>
    <property type="evidence" value="ECO:0007669"/>
    <property type="project" value="InterPro"/>
</dbReference>
<evidence type="ECO:0000259" key="10">
    <source>
        <dbReference type="PROSITE" id="PS51462"/>
    </source>
</evidence>
<feature type="compositionally biased region" description="Low complexity" evidence="9">
    <location>
        <begin position="461"/>
        <end position="491"/>
    </location>
</feature>
<evidence type="ECO:0000256" key="2">
    <source>
        <dbReference type="ARBA" id="ARBA00004496"/>
    </source>
</evidence>
<dbReference type="SUPFAM" id="SSF55811">
    <property type="entry name" value="Nudix"/>
    <property type="match status" value="1"/>
</dbReference>
<evidence type="ECO:0000313" key="12">
    <source>
        <dbReference type="Proteomes" id="UP001295423"/>
    </source>
</evidence>
<keyword evidence="4" id="KW-0963">Cytoplasm</keyword>
<feature type="compositionally biased region" description="Basic residues" evidence="9">
    <location>
        <begin position="449"/>
        <end position="460"/>
    </location>
</feature>
<keyword evidence="6" id="KW-0378">Hydrolase</keyword>
<evidence type="ECO:0000256" key="9">
    <source>
        <dbReference type="SAM" id="MobiDB-lite"/>
    </source>
</evidence>
<dbReference type="InterPro" id="IPR020084">
    <property type="entry name" value="NUDIX_hydrolase_CS"/>
</dbReference>
<dbReference type="InterPro" id="IPR015797">
    <property type="entry name" value="NUDIX_hydrolase-like_dom_sf"/>
</dbReference>
<dbReference type="PANTHER" id="PTHR23114:SF17">
    <property type="entry name" value="M7GPPPN-MRNA HYDROLASE"/>
    <property type="match status" value="1"/>
</dbReference>
<evidence type="ECO:0000256" key="5">
    <source>
        <dbReference type="ARBA" id="ARBA00022723"/>
    </source>
</evidence>
<dbReference type="InterPro" id="IPR044099">
    <property type="entry name" value="Dcp2_NUDIX"/>
</dbReference>
<dbReference type="GO" id="GO:0003723">
    <property type="term" value="F:RNA binding"/>
    <property type="evidence" value="ECO:0007669"/>
    <property type="project" value="UniProtKB-KW"/>
</dbReference>
<dbReference type="GO" id="GO:0000290">
    <property type="term" value="P:deadenylation-dependent decapping of nuclear-transcribed mRNA"/>
    <property type="evidence" value="ECO:0007669"/>
    <property type="project" value="InterPro"/>
</dbReference>
<evidence type="ECO:0000256" key="1">
    <source>
        <dbReference type="ARBA" id="ARBA00001936"/>
    </source>
</evidence>
<dbReference type="InterPro" id="IPR000086">
    <property type="entry name" value="NUDIX_hydrolase_dom"/>
</dbReference>
<dbReference type="GO" id="GO:0005737">
    <property type="term" value="C:cytoplasm"/>
    <property type="evidence" value="ECO:0007669"/>
    <property type="project" value="UniProtKB-SubCell"/>
</dbReference>
<dbReference type="EMBL" id="CAKOGP040002003">
    <property type="protein sequence ID" value="CAJ1959489.1"/>
    <property type="molecule type" value="Genomic_DNA"/>
</dbReference>
<accession>A0AAD2G1F2</accession>
<comment type="similarity">
    <text evidence="3">Belongs to the Nudix hydrolase family. DCP2 subfamily.</text>
</comment>
<dbReference type="PROSITE" id="PS51462">
    <property type="entry name" value="NUDIX"/>
    <property type="match status" value="1"/>
</dbReference>
<dbReference type="CDD" id="cd03672">
    <property type="entry name" value="NUDIX_Dcp2p_Nudt20"/>
    <property type="match status" value="1"/>
</dbReference>
<comment type="caution">
    <text evidence="11">The sequence shown here is derived from an EMBL/GenBank/DDBJ whole genome shotgun (WGS) entry which is preliminary data.</text>
</comment>
<comment type="cofactor">
    <cofactor evidence="1">
        <name>Mn(2+)</name>
        <dbReference type="ChEBI" id="CHEBI:29035"/>
    </cofactor>
</comment>
<evidence type="ECO:0000256" key="7">
    <source>
        <dbReference type="ARBA" id="ARBA00022884"/>
    </source>
</evidence>
<evidence type="ECO:0000313" key="11">
    <source>
        <dbReference type="EMBL" id="CAJ1959489.1"/>
    </source>
</evidence>
<dbReference type="Proteomes" id="UP001295423">
    <property type="component" value="Unassembled WGS sequence"/>
</dbReference>
<dbReference type="PROSITE" id="PS00893">
    <property type="entry name" value="NUDIX_BOX"/>
    <property type="match status" value="1"/>
</dbReference>
<evidence type="ECO:0000256" key="6">
    <source>
        <dbReference type="ARBA" id="ARBA00022801"/>
    </source>
</evidence>
<feature type="domain" description="Nudix hydrolase" evidence="10">
    <location>
        <begin position="119"/>
        <end position="271"/>
    </location>
</feature>
<proteinExistence type="inferred from homology"/>
<dbReference type="Pfam" id="PF05026">
    <property type="entry name" value="DCP2"/>
    <property type="match status" value="1"/>
</dbReference>
<keyword evidence="5" id="KW-0479">Metal-binding</keyword>
<evidence type="ECO:0000256" key="8">
    <source>
        <dbReference type="ARBA" id="ARBA00023211"/>
    </source>
</evidence>
<comment type="subcellular location">
    <subcellularLocation>
        <location evidence="2">Cytoplasm</location>
    </subcellularLocation>
</comment>
<dbReference type="PANTHER" id="PTHR23114">
    <property type="entry name" value="M7GPPPN-MRNA HYDROLASE"/>
    <property type="match status" value="1"/>
</dbReference>
<dbReference type="Gene3D" id="3.90.79.10">
    <property type="entry name" value="Nucleoside Triphosphate Pyrophosphohydrolase"/>
    <property type="match status" value="1"/>
</dbReference>
<organism evidence="11 12">
    <name type="scientific">Cylindrotheca closterium</name>
    <dbReference type="NCBI Taxonomy" id="2856"/>
    <lineage>
        <taxon>Eukaryota</taxon>
        <taxon>Sar</taxon>
        <taxon>Stramenopiles</taxon>
        <taxon>Ochrophyta</taxon>
        <taxon>Bacillariophyta</taxon>
        <taxon>Bacillariophyceae</taxon>
        <taxon>Bacillariophycidae</taxon>
        <taxon>Bacillariales</taxon>
        <taxon>Bacillariaceae</taxon>
        <taxon>Cylindrotheca</taxon>
    </lineage>
</organism>
<keyword evidence="7" id="KW-0694">RNA-binding</keyword>
<gene>
    <name evidence="11" type="ORF">CYCCA115_LOCUS17910</name>
</gene>
<keyword evidence="8" id="KW-0464">Manganese</keyword>
<evidence type="ECO:0000256" key="3">
    <source>
        <dbReference type="ARBA" id="ARBA00005279"/>
    </source>
</evidence>
<dbReference type="InterPro" id="IPR036189">
    <property type="entry name" value="DCP2_BoxA_sf"/>
</dbReference>
<dbReference type="AlphaFoldDB" id="A0AAD2G1F2"/>